<dbReference type="PANTHER" id="PTHR21717:SF70">
    <property type="entry name" value="TELOMERE REPEAT-BINDING PROTEIN 2-RELATED"/>
    <property type="match status" value="1"/>
</dbReference>
<dbReference type="AlphaFoldDB" id="A0A4D6KT34"/>
<accession>A0A4D6KT34</accession>
<dbReference type="InterPro" id="IPR031105">
    <property type="entry name" value="TRP_plant"/>
</dbReference>
<sequence length="115" mass="13394">MRTFAPIEFVRINTISPGHQTESVSVHIPLTQEREGPSWHTIGQRRTRRPLSMDEIEALVRTAELLGVGRYHKTLRDLKDKWNTLVHTTRIPPERRRGEPIPQELFDRVLTAHTL</sequence>
<reference evidence="1 2" key="1">
    <citation type="submission" date="2019-04" db="EMBL/GenBank/DDBJ databases">
        <title>An improved genome assembly and genetic linkage map for asparagus bean, Vigna unguiculata ssp. sesquipedialis.</title>
        <authorList>
            <person name="Xia Q."/>
            <person name="Zhang R."/>
            <person name="Dong Y."/>
        </authorList>
    </citation>
    <scope>NUCLEOTIDE SEQUENCE [LARGE SCALE GENOMIC DNA]</scope>
    <source>
        <tissue evidence="1">Leaf</tissue>
    </source>
</reference>
<organism evidence="1 2">
    <name type="scientific">Vigna unguiculata</name>
    <name type="common">Cowpea</name>
    <dbReference type="NCBI Taxonomy" id="3917"/>
    <lineage>
        <taxon>Eukaryota</taxon>
        <taxon>Viridiplantae</taxon>
        <taxon>Streptophyta</taxon>
        <taxon>Embryophyta</taxon>
        <taxon>Tracheophyta</taxon>
        <taxon>Spermatophyta</taxon>
        <taxon>Magnoliopsida</taxon>
        <taxon>eudicotyledons</taxon>
        <taxon>Gunneridae</taxon>
        <taxon>Pentapetalae</taxon>
        <taxon>rosids</taxon>
        <taxon>fabids</taxon>
        <taxon>Fabales</taxon>
        <taxon>Fabaceae</taxon>
        <taxon>Papilionoideae</taxon>
        <taxon>50 kb inversion clade</taxon>
        <taxon>NPAAA clade</taxon>
        <taxon>indigoferoid/millettioid clade</taxon>
        <taxon>Phaseoleae</taxon>
        <taxon>Vigna</taxon>
    </lineage>
</organism>
<name>A0A4D6KT34_VIGUN</name>
<dbReference type="PANTHER" id="PTHR21717">
    <property type="entry name" value="TELOMERIC REPEAT BINDING PROTEIN"/>
    <property type="match status" value="1"/>
</dbReference>
<protein>
    <submittedName>
        <fullName evidence="1">Uncharacterized protein</fullName>
    </submittedName>
</protein>
<dbReference type="EMBL" id="CP039346">
    <property type="protein sequence ID" value="QCD79695.1"/>
    <property type="molecule type" value="Genomic_DNA"/>
</dbReference>
<keyword evidence="2" id="KW-1185">Reference proteome</keyword>
<evidence type="ECO:0000313" key="1">
    <source>
        <dbReference type="EMBL" id="QCD79695.1"/>
    </source>
</evidence>
<gene>
    <name evidence="1" type="ORF">DEO72_LG2g9</name>
</gene>
<dbReference type="Gene3D" id="1.10.246.220">
    <property type="match status" value="1"/>
</dbReference>
<evidence type="ECO:0000313" key="2">
    <source>
        <dbReference type="Proteomes" id="UP000501690"/>
    </source>
</evidence>
<proteinExistence type="predicted"/>
<dbReference type="Proteomes" id="UP000501690">
    <property type="component" value="Linkage Group LG2"/>
</dbReference>